<dbReference type="GO" id="GO:0022857">
    <property type="term" value="F:transmembrane transporter activity"/>
    <property type="evidence" value="ECO:0007669"/>
    <property type="project" value="InterPro"/>
</dbReference>
<evidence type="ECO:0000256" key="2">
    <source>
        <dbReference type="ARBA" id="ARBA00007349"/>
    </source>
</evidence>
<keyword evidence="4 7" id="KW-1133">Transmembrane helix</keyword>
<dbReference type="PATRIC" id="fig|1273125.3.peg.2547"/>
<feature type="transmembrane region" description="Helical" evidence="7">
    <location>
        <begin position="408"/>
        <end position="435"/>
    </location>
</feature>
<evidence type="ECO:0000256" key="4">
    <source>
        <dbReference type="ARBA" id="ARBA00022989"/>
    </source>
</evidence>
<dbReference type="GO" id="GO:0016020">
    <property type="term" value="C:membrane"/>
    <property type="evidence" value="ECO:0007669"/>
    <property type="project" value="UniProtKB-SubCell"/>
</dbReference>
<name>R7WL40_9NOCA</name>
<dbReference type="InterPro" id="IPR030676">
    <property type="entry name" value="CitT-rel"/>
</dbReference>
<feature type="transmembrane region" description="Helical" evidence="7">
    <location>
        <begin position="240"/>
        <end position="259"/>
    </location>
</feature>
<evidence type="ECO:0000256" key="5">
    <source>
        <dbReference type="ARBA" id="ARBA00023136"/>
    </source>
</evidence>
<comment type="subcellular location">
    <subcellularLocation>
        <location evidence="1">Membrane</location>
        <topology evidence="1">Multi-pass membrane protein</topology>
    </subcellularLocation>
</comment>
<gene>
    <name evidence="8" type="ORF">Rrhod_2665</name>
</gene>
<keyword evidence="9" id="KW-1185">Reference proteome</keyword>
<dbReference type="Pfam" id="PF00939">
    <property type="entry name" value="Na_sulph_symp"/>
    <property type="match status" value="1"/>
</dbReference>
<feature type="transmembrane region" description="Helical" evidence="7">
    <location>
        <begin position="198"/>
        <end position="220"/>
    </location>
</feature>
<feature type="transmembrane region" description="Helical" evidence="7">
    <location>
        <begin position="314"/>
        <end position="335"/>
    </location>
</feature>
<dbReference type="PIRSF" id="PIRSF002457">
    <property type="entry name" value="DASS"/>
    <property type="match status" value="1"/>
</dbReference>
<dbReference type="InterPro" id="IPR001898">
    <property type="entry name" value="SLC13A/DASS"/>
</dbReference>
<dbReference type="NCBIfam" id="TIGR00785">
    <property type="entry name" value="dass"/>
    <property type="match status" value="1"/>
</dbReference>
<comment type="similarity">
    <text evidence="2">Belongs to the SLC13A/DASS transporter (TC 2.A.47) family. DIT1 subfamily.</text>
</comment>
<feature type="transmembrane region" description="Helical" evidence="7">
    <location>
        <begin position="108"/>
        <end position="135"/>
    </location>
</feature>
<reference evidence="8 9" key="1">
    <citation type="journal article" date="2013" name="Genome Announc.">
        <title>Draft Genome Sequence of Rhodococcus rhodnii Strain LMG5362, a Symbiont of Rhodnius prolixus (Hemiptera, Reduviidae, Triatominae), the Principle Vector of Trypanosoma cruzi.</title>
        <authorList>
            <person name="Pachebat J.A."/>
            <person name="van Keulen G."/>
            <person name="Whitten M.M."/>
            <person name="Girdwood S."/>
            <person name="Del Sol R."/>
            <person name="Dyson P.J."/>
            <person name="Facey P.D."/>
        </authorList>
    </citation>
    <scope>NUCLEOTIDE SEQUENCE [LARGE SCALE GENOMIC DNA]</scope>
    <source>
        <strain evidence="8 9">LMG 5362</strain>
    </source>
</reference>
<feature type="transmembrane region" description="Helical" evidence="7">
    <location>
        <begin position="464"/>
        <end position="487"/>
    </location>
</feature>
<proteinExistence type="inferred from homology"/>
<keyword evidence="5 7" id="KW-0472">Membrane</keyword>
<dbReference type="EMBL" id="APMY01000077">
    <property type="protein sequence ID" value="EOM76017.1"/>
    <property type="molecule type" value="Genomic_DNA"/>
</dbReference>
<protein>
    <submittedName>
        <fullName evidence="8">Sodium symporter ABC transporter</fullName>
    </submittedName>
</protein>
<feature type="transmembrane region" description="Helical" evidence="7">
    <location>
        <begin position="60"/>
        <end position="88"/>
    </location>
</feature>
<evidence type="ECO:0000256" key="1">
    <source>
        <dbReference type="ARBA" id="ARBA00004141"/>
    </source>
</evidence>
<feature type="transmembrane region" description="Helical" evidence="7">
    <location>
        <begin position="29"/>
        <end position="48"/>
    </location>
</feature>
<keyword evidence="3 7" id="KW-0812">Transmembrane</keyword>
<feature type="transmembrane region" description="Helical" evidence="7">
    <location>
        <begin position="342"/>
        <end position="360"/>
    </location>
</feature>
<accession>R7WL40</accession>
<evidence type="ECO:0000313" key="9">
    <source>
        <dbReference type="Proteomes" id="UP000013525"/>
    </source>
</evidence>
<evidence type="ECO:0000313" key="8">
    <source>
        <dbReference type="EMBL" id="EOM76017.1"/>
    </source>
</evidence>
<organism evidence="8 9">
    <name type="scientific">Rhodococcus rhodnii LMG 5362</name>
    <dbReference type="NCBI Taxonomy" id="1273125"/>
    <lineage>
        <taxon>Bacteria</taxon>
        <taxon>Bacillati</taxon>
        <taxon>Actinomycetota</taxon>
        <taxon>Actinomycetes</taxon>
        <taxon>Mycobacteriales</taxon>
        <taxon>Nocardiaceae</taxon>
        <taxon>Rhodococcus</taxon>
    </lineage>
</organism>
<feature type="transmembrane region" description="Helical" evidence="7">
    <location>
        <begin position="380"/>
        <end position="401"/>
    </location>
</feature>
<feature type="transmembrane region" description="Helical" evidence="7">
    <location>
        <begin position="292"/>
        <end position="308"/>
    </location>
</feature>
<feature type="region of interest" description="Disordered" evidence="6">
    <location>
        <begin position="1"/>
        <end position="22"/>
    </location>
</feature>
<sequence>MMSNSGGPPNVHGTEPATDEHPHHHMNPMWWRAGVPVLVALIVFFLPTPDGVQDGGMHMLAIFVGTILGLILQPLPTGSVALVGLAVAMITQAMTTQEALAGFSNSTIWLIVAAFFIAEGFIVTGLGTRIALLFVRRIGTSSLGLSYGMAVTDLVLAPATPSNTARAGGVVYPIIRSLSELENSTPESDESRKRLGSYMLLTAMQVNVVTSAMFVTAMAGNPLAQDAARGLGVDISWGKWALSALVPGIVSLIAVPWVMSKIYPPTVKKTPGAPDMAREKLREAGKMKRPEWIMAGTFVLLLVLWIFGDQLNVGATTTAFVGIAILLVTGVLRWSNLVSDKGAWQTLVFFAVLVSMADQLKNLGVIDWIGNGVASGVDGMPWLASFAILTLVYFYVHYLFASNTAQIVAMYAVFLGAAIATGAPPIFSALVFGYIGNLFGGLAHYSSGPAGVMYGSGYIKTSEWFRIGFLMSIVLIAIWTIVGGAWMKLLGDW</sequence>
<dbReference type="eggNOG" id="COG0471">
    <property type="taxonomic scope" value="Bacteria"/>
</dbReference>
<dbReference type="PANTHER" id="PTHR42826">
    <property type="entry name" value="DICARBOXYLATE TRANSPORTER 2.1, CHLOROPLASTIC"/>
    <property type="match status" value="1"/>
</dbReference>
<dbReference type="AlphaFoldDB" id="R7WL40"/>
<comment type="caution">
    <text evidence="8">The sequence shown here is derived from an EMBL/GenBank/DDBJ whole genome shotgun (WGS) entry which is preliminary data.</text>
</comment>
<evidence type="ECO:0000256" key="6">
    <source>
        <dbReference type="SAM" id="MobiDB-lite"/>
    </source>
</evidence>
<evidence type="ECO:0000256" key="7">
    <source>
        <dbReference type="SAM" id="Phobius"/>
    </source>
</evidence>
<dbReference type="Proteomes" id="UP000013525">
    <property type="component" value="Unassembled WGS sequence"/>
</dbReference>
<evidence type="ECO:0000256" key="3">
    <source>
        <dbReference type="ARBA" id="ARBA00022692"/>
    </source>
</evidence>